<dbReference type="OrthoDB" id="1491277at2"/>
<keyword evidence="3" id="KW-0808">Transferase</keyword>
<evidence type="ECO:0000259" key="2">
    <source>
        <dbReference type="Pfam" id="PF04230"/>
    </source>
</evidence>
<dbReference type="Proteomes" id="UP000318103">
    <property type="component" value="Unassembled WGS sequence"/>
</dbReference>
<feature type="region of interest" description="Disordered" evidence="1">
    <location>
        <begin position="1"/>
        <end position="21"/>
    </location>
</feature>
<accession>A0A542SYD8</accession>
<protein>
    <submittedName>
        <fullName evidence="3">Polysaccharide pyruvyl transferase</fullName>
    </submittedName>
</protein>
<organism evidence="3 4">
    <name type="scientific">Streptomyces puniciscabiei</name>
    <dbReference type="NCBI Taxonomy" id="164348"/>
    <lineage>
        <taxon>Bacteria</taxon>
        <taxon>Bacillati</taxon>
        <taxon>Actinomycetota</taxon>
        <taxon>Actinomycetes</taxon>
        <taxon>Kitasatosporales</taxon>
        <taxon>Streptomycetaceae</taxon>
        <taxon>Streptomyces</taxon>
    </lineage>
</organism>
<dbReference type="EMBL" id="VFNX01000005">
    <property type="protein sequence ID" value="TQK79615.1"/>
    <property type="molecule type" value="Genomic_DNA"/>
</dbReference>
<evidence type="ECO:0000313" key="3">
    <source>
        <dbReference type="EMBL" id="TQK79615.1"/>
    </source>
</evidence>
<name>A0A542SYD8_9ACTN</name>
<proteinExistence type="predicted"/>
<dbReference type="GO" id="GO:0016740">
    <property type="term" value="F:transferase activity"/>
    <property type="evidence" value="ECO:0007669"/>
    <property type="project" value="UniProtKB-KW"/>
</dbReference>
<dbReference type="Pfam" id="PF04230">
    <property type="entry name" value="PS_pyruv_trans"/>
    <property type="match status" value="1"/>
</dbReference>
<sequence>MHDEVTAALPGALRQPGTGRSPGRVLLTGWLSVRDGEATAGDVPAQRHASAALTGAAIRHDTAWSPGFRRGALSLEAARPEAYDTLLFVCGPVHGPQVAALHARFRTCRRRAADVSVVDPADPADPAATGFHEIIARDGTAAPARHDLAAMAPAGPLPPVAGVVLSHGEGEYGERRRHEEVNARLTGWPAGKDCARLPAGTRLAMDDWRLYATAEQFLALVSRCDLVVTTWMHGLVPALRTGTPVIAVDPVAGGAKVGAQARAVGWPALVDARALTEELLDHWWRWALSGAGRPAAAGHAMR</sequence>
<reference evidence="3 4" key="1">
    <citation type="submission" date="2019-06" db="EMBL/GenBank/DDBJ databases">
        <title>Sequencing the genomes of 1000 actinobacteria strains.</title>
        <authorList>
            <person name="Klenk H.-P."/>
        </authorList>
    </citation>
    <scope>NUCLEOTIDE SEQUENCE [LARGE SCALE GENOMIC DNA]</scope>
    <source>
        <strain evidence="3 4">DSM 41929</strain>
    </source>
</reference>
<dbReference type="RefSeq" id="WP_142219254.1">
    <property type="nucleotide sequence ID" value="NZ_JBPJFI010000001.1"/>
</dbReference>
<comment type="caution">
    <text evidence="3">The sequence shown here is derived from an EMBL/GenBank/DDBJ whole genome shotgun (WGS) entry which is preliminary data.</text>
</comment>
<gene>
    <name evidence="3" type="ORF">FB563_7954</name>
</gene>
<evidence type="ECO:0000256" key="1">
    <source>
        <dbReference type="SAM" id="MobiDB-lite"/>
    </source>
</evidence>
<keyword evidence="4" id="KW-1185">Reference proteome</keyword>
<dbReference type="InterPro" id="IPR007345">
    <property type="entry name" value="Polysacch_pyruvyl_Trfase"/>
</dbReference>
<dbReference type="AlphaFoldDB" id="A0A542SYD8"/>
<evidence type="ECO:0000313" key="4">
    <source>
        <dbReference type="Proteomes" id="UP000318103"/>
    </source>
</evidence>
<feature type="domain" description="Polysaccharide pyruvyl transferase" evidence="2">
    <location>
        <begin position="212"/>
        <end position="249"/>
    </location>
</feature>